<keyword evidence="2" id="KW-1133">Transmembrane helix</keyword>
<evidence type="ECO:0000256" key="2">
    <source>
        <dbReference type="SAM" id="Phobius"/>
    </source>
</evidence>
<feature type="region of interest" description="Disordered" evidence="1">
    <location>
        <begin position="29"/>
        <end position="55"/>
    </location>
</feature>
<reference evidence="4" key="1">
    <citation type="submission" date="2019-12" db="EMBL/GenBank/DDBJ databases">
        <title>Whole-genome sequence of Halomicrobium mukohataei pws1.</title>
        <authorList>
            <person name="Verma D.K."/>
            <person name="Gopal K."/>
            <person name="Prasad E.S."/>
        </authorList>
    </citation>
    <scope>NUCLEOTIDE SEQUENCE</scope>
    <source>
        <strain evidence="4">Pws1</strain>
    </source>
</reference>
<evidence type="ECO:0000313" key="4">
    <source>
        <dbReference type="EMBL" id="NLV11498.1"/>
    </source>
</evidence>
<comment type="caution">
    <text evidence="4">The sequence shown here is derived from an EMBL/GenBank/DDBJ whole genome shotgun (WGS) entry which is preliminary data.</text>
</comment>
<dbReference type="EMBL" id="WOYG01000001">
    <property type="protein sequence ID" value="NLV11498.1"/>
    <property type="molecule type" value="Genomic_DNA"/>
</dbReference>
<dbReference type="Pfam" id="PF02517">
    <property type="entry name" value="Rce1-like"/>
    <property type="match status" value="1"/>
</dbReference>
<feature type="transmembrane region" description="Helical" evidence="2">
    <location>
        <begin position="156"/>
        <end position="173"/>
    </location>
</feature>
<evidence type="ECO:0000313" key="5">
    <source>
        <dbReference type="Proteomes" id="UP000608662"/>
    </source>
</evidence>
<dbReference type="Proteomes" id="UP000608662">
    <property type="component" value="Unassembled WGS sequence"/>
</dbReference>
<keyword evidence="4" id="KW-0482">Metalloprotease</keyword>
<feature type="compositionally biased region" description="Basic and acidic residues" evidence="1">
    <location>
        <begin position="34"/>
        <end position="48"/>
    </location>
</feature>
<sequence>MARWAAFAGLLAVSLFLLLALARASQSALSGDDDPVRFREPSPHDPRPTDPVVPRFERPVADPRARLSPGALLANVVVTQGLFGAVVVGAAVYFSIPPWALGIPETALARGLPGVAVGIGFGVTLWLANEAAGAIADATGAGYDEAVRELLAPDSVGGWVLLLGVALPTVAVVEEVVFRGAAIGALAAGFSLSPWLLAVVSSVVFGAAHGAQGKVGMLVTGGLGLALAAGYVLTNSLLVVVVAHYLVNALELAVHEGMGYDRLTVETFAGDP</sequence>
<dbReference type="RefSeq" id="WP_170095171.1">
    <property type="nucleotide sequence ID" value="NZ_WOYG01000001.1"/>
</dbReference>
<protein>
    <submittedName>
        <fullName evidence="4">CPBP family intramembrane metalloprotease</fullName>
    </submittedName>
</protein>
<feature type="transmembrane region" description="Helical" evidence="2">
    <location>
        <begin position="108"/>
        <end position="128"/>
    </location>
</feature>
<dbReference type="PANTHER" id="PTHR36435:SF1">
    <property type="entry name" value="CAAX AMINO TERMINAL PROTEASE FAMILY PROTEIN"/>
    <property type="match status" value="1"/>
</dbReference>
<dbReference type="GO" id="GO:0080120">
    <property type="term" value="P:CAAX-box protein maturation"/>
    <property type="evidence" value="ECO:0007669"/>
    <property type="project" value="UniProtKB-ARBA"/>
</dbReference>
<dbReference type="GO" id="GO:0008237">
    <property type="term" value="F:metallopeptidase activity"/>
    <property type="evidence" value="ECO:0007669"/>
    <property type="project" value="UniProtKB-KW"/>
</dbReference>
<name>A0A847UK33_9EURY</name>
<feature type="domain" description="CAAX prenyl protease 2/Lysostaphin resistance protein A-like" evidence="3">
    <location>
        <begin position="159"/>
        <end position="250"/>
    </location>
</feature>
<keyword evidence="4" id="KW-0645">Protease</keyword>
<feature type="transmembrane region" description="Helical" evidence="2">
    <location>
        <begin position="185"/>
        <end position="208"/>
    </location>
</feature>
<keyword evidence="2" id="KW-0472">Membrane</keyword>
<evidence type="ECO:0000256" key="1">
    <source>
        <dbReference type="SAM" id="MobiDB-lite"/>
    </source>
</evidence>
<dbReference type="GO" id="GO:0006508">
    <property type="term" value="P:proteolysis"/>
    <property type="evidence" value="ECO:0007669"/>
    <property type="project" value="UniProtKB-KW"/>
</dbReference>
<dbReference type="AlphaFoldDB" id="A0A847UK33"/>
<keyword evidence="4" id="KW-0378">Hydrolase</keyword>
<dbReference type="InterPro" id="IPR052710">
    <property type="entry name" value="CAAX_protease"/>
</dbReference>
<evidence type="ECO:0000259" key="3">
    <source>
        <dbReference type="Pfam" id="PF02517"/>
    </source>
</evidence>
<gene>
    <name evidence="4" type="ORF">GOC74_16335</name>
</gene>
<feature type="transmembrane region" description="Helical" evidence="2">
    <location>
        <begin position="228"/>
        <end position="247"/>
    </location>
</feature>
<feature type="transmembrane region" description="Helical" evidence="2">
    <location>
        <begin position="72"/>
        <end position="96"/>
    </location>
</feature>
<organism evidence="4 5">
    <name type="scientific">Halomicrobium mukohataei</name>
    <dbReference type="NCBI Taxonomy" id="57705"/>
    <lineage>
        <taxon>Archaea</taxon>
        <taxon>Methanobacteriati</taxon>
        <taxon>Methanobacteriota</taxon>
        <taxon>Stenosarchaea group</taxon>
        <taxon>Halobacteria</taxon>
        <taxon>Halobacteriales</taxon>
        <taxon>Haloarculaceae</taxon>
        <taxon>Halomicrobium</taxon>
    </lineage>
</organism>
<proteinExistence type="predicted"/>
<keyword evidence="2" id="KW-0812">Transmembrane</keyword>
<dbReference type="GO" id="GO:0004175">
    <property type="term" value="F:endopeptidase activity"/>
    <property type="evidence" value="ECO:0007669"/>
    <property type="project" value="UniProtKB-ARBA"/>
</dbReference>
<dbReference type="InterPro" id="IPR003675">
    <property type="entry name" value="Rce1/LyrA-like_dom"/>
</dbReference>
<accession>A0A847UK33</accession>
<dbReference type="PANTHER" id="PTHR36435">
    <property type="entry name" value="SLR1288 PROTEIN"/>
    <property type="match status" value="1"/>
</dbReference>